<evidence type="ECO:0000256" key="1">
    <source>
        <dbReference type="SAM" id="MobiDB-lite"/>
    </source>
</evidence>
<accession>A0ABD3TVZ2</accession>
<dbReference type="Proteomes" id="UP001634393">
    <property type="component" value="Unassembled WGS sequence"/>
</dbReference>
<evidence type="ECO:0000313" key="4">
    <source>
        <dbReference type="Proteomes" id="UP001634393"/>
    </source>
</evidence>
<proteinExistence type="predicted"/>
<dbReference type="InterPro" id="IPR044690">
    <property type="entry name" value="CAS_plant"/>
</dbReference>
<dbReference type="InterPro" id="IPR036873">
    <property type="entry name" value="Rhodanese-like_dom_sf"/>
</dbReference>
<dbReference type="Gene3D" id="3.40.250.10">
    <property type="entry name" value="Rhodanese-like domain"/>
    <property type="match status" value="1"/>
</dbReference>
<dbReference type="PANTHER" id="PTHR34209:SF3">
    <property type="entry name" value="RHODANESE_CELL CYCLE CONTROL PHOSPHATASE SUPERFAMILY PROTEIN"/>
    <property type="match status" value="1"/>
</dbReference>
<keyword evidence="4" id="KW-1185">Reference proteome</keyword>
<gene>
    <name evidence="3" type="ORF">ACJIZ3_025442</name>
</gene>
<evidence type="ECO:0000259" key="2">
    <source>
        <dbReference type="PROSITE" id="PS50206"/>
    </source>
</evidence>
<dbReference type="SMART" id="SM00450">
    <property type="entry name" value="RHOD"/>
    <property type="match status" value="1"/>
</dbReference>
<evidence type="ECO:0000313" key="3">
    <source>
        <dbReference type="EMBL" id="KAL3840851.1"/>
    </source>
</evidence>
<organism evidence="3 4">
    <name type="scientific">Penstemon smallii</name>
    <dbReference type="NCBI Taxonomy" id="265156"/>
    <lineage>
        <taxon>Eukaryota</taxon>
        <taxon>Viridiplantae</taxon>
        <taxon>Streptophyta</taxon>
        <taxon>Embryophyta</taxon>
        <taxon>Tracheophyta</taxon>
        <taxon>Spermatophyta</taxon>
        <taxon>Magnoliopsida</taxon>
        <taxon>eudicotyledons</taxon>
        <taxon>Gunneridae</taxon>
        <taxon>Pentapetalae</taxon>
        <taxon>asterids</taxon>
        <taxon>lamiids</taxon>
        <taxon>Lamiales</taxon>
        <taxon>Plantaginaceae</taxon>
        <taxon>Cheloneae</taxon>
        <taxon>Penstemon</taxon>
    </lineage>
</organism>
<dbReference type="PANTHER" id="PTHR34209">
    <property type="entry name" value="RHODANESE/CELL CYCLE CONTROL PHOSPHATASE SUPERFAMILY PROTEIN"/>
    <property type="match status" value="1"/>
</dbReference>
<dbReference type="Pfam" id="PF00581">
    <property type="entry name" value="Rhodanese"/>
    <property type="match status" value="1"/>
</dbReference>
<dbReference type="AlphaFoldDB" id="A0ABD3TVZ2"/>
<dbReference type="InterPro" id="IPR001763">
    <property type="entry name" value="Rhodanese-like_dom"/>
</dbReference>
<dbReference type="SUPFAM" id="SSF52821">
    <property type="entry name" value="Rhodanese/Cell cycle control phosphatase"/>
    <property type="match status" value="1"/>
</dbReference>
<reference evidence="3 4" key="1">
    <citation type="submission" date="2024-12" db="EMBL/GenBank/DDBJ databases">
        <title>The unique morphological basis and parallel evolutionary history of personate flowers in Penstemon.</title>
        <authorList>
            <person name="Depatie T.H."/>
            <person name="Wessinger C.A."/>
        </authorList>
    </citation>
    <scope>NUCLEOTIDE SEQUENCE [LARGE SCALE GENOMIC DNA]</scope>
    <source>
        <strain evidence="3">WTNN_2</strain>
        <tissue evidence="3">Leaf</tissue>
    </source>
</reference>
<comment type="caution">
    <text evidence="3">The sequence shown here is derived from an EMBL/GenBank/DDBJ whole genome shotgun (WGS) entry which is preliminary data.</text>
</comment>
<sequence length="597" mass="65181">MLPVCSMATSCSCNAQIPVLGALKSFSSYWKALDDNCNNVQKLAHYCSNGVHFGSKGMMNGLIYQSKLSSYQIEVIDKSHQVEPNGIIFVDSSSNSVGDNKLLDFISKTIDIIDILPNADPESTTPFIGLPIDPSDLLNIDANALYGQEIDIADIVIELNDSTADTLYGAENVLSNAFNTFISSLKMALTNANESVNNVINDMISLINKSGESSELKEATGGEGLVALDVLRLAVILFEDSLRQGGKTVGYAYSSVKEFLPVEFQDTLGLSEESVGKVLRPVGSALHQVQIVLERFEESLGLDPNDPLIPFALFLGLSATLWGSYRVLRYSGYAGDLSPQSTMELLRGKGNVVLIDIRPENLRERDGIPDLRRAARFRYASVTLPEVDGSVKKLLKGGRDLENSLLAAVIHNLKIVKDRSKVLVMDADGTRSKGIARSLRKLGIKRPYLVQGGFRSWVEDGFRVKELKPETTLTMLNEEAEAIFEEIKPTPLKLIGYGAGLIAAAYSLLEWEKTLQFVGVIGLAQIIYSRVTSYQDAEDFKQDVRMLLGPVRLGGQAMSWAVGKLEPSSRNVLPTTPSSISSSQPTDLEAPQDEDVM</sequence>
<protein>
    <recommendedName>
        <fullName evidence="2">Rhodanese domain-containing protein</fullName>
    </recommendedName>
</protein>
<dbReference type="PROSITE" id="PS50206">
    <property type="entry name" value="RHODANESE_3"/>
    <property type="match status" value="1"/>
</dbReference>
<dbReference type="CDD" id="cd00158">
    <property type="entry name" value="RHOD"/>
    <property type="match status" value="1"/>
</dbReference>
<dbReference type="EMBL" id="JBJXBP010000003">
    <property type="protein sequence ID" value="KAL3840851.1"/>
    <property type="molecule type" value="Genomic_DNA"/>
</dbReference>
<feature type="compositionally biased region" description="Low complexity" evidence="1">
    <location>
        <begin position="574"/>
        <end position="586"/>
    </location>
</feature>
<feature type="region of interest" description="Disordered" evidence="1">
    <location>
        <begin position="568"/>
        <end position="597"/>
    </location>
</feature>
<feature type="domain" description="Rhodanese" evidence="2">
    <location>
        <begin position="348"/>
        <end position="466"/>
    </location>
</feature>
<name>A0ABD3TVZ2_9LAMI</name>